<dbReference type="Proteomes" id="UP000092462">
    <property type="component" value="Unassembled WGS sequence"/>
</dbReference>
<proteinExistence type="predicted"/>
<dbReference type="GO" id="GO:0008526">
    <property type="term" value="F:phosphatidylinositol transfer activity"/>
    <property type="evidence" value="ECO:0007669"/>
    <property type="project" value="TreeGrafter"/>
</dbReference>
<dbReference type="PANTHER" id="PTHR10658">
    <property type="entry name" value="PHOSPHATIDYLINOSITOL TRANSFER PROTEIN"/>
    <property type="match status" value="1"/>
</dbReference>
<dbReference type="PANTHER" id="PTHR10658:SF81">
    <property type="entry name" value="PROTEIN RETINAL DEGENERATION B"/>
    <property type="match status" value="1"/>
</dbReference>
<dbReference type="EMBL" id="AJVK01017989">
    <property type="status" value="NOT_ANNOTATED_CDS"/>
    <property type="molecule type" value="Genomic_DNA"/>
</dbReference>
<evidence type="ECO:0000256" key="1">
    <source>
        <dbReference type="SAM" id="MobiDB-lite"/>
    </source>
</evidence>
<feature type="domain" description="Phosphatidylinositol transfer protein N-terminal" evidence="2">
    <location>
        <begin position="1"/>
        <end position="260"/>
    </location>
</feature>
<dbReference type="EMBL" id="AJVK01017988">
    <property type="status" value="NOT_ANNOTATED_CDS"/>
    <property type="molecule type" value="Genomic_DNA"/>
</dbReference>
<evidence type="ECO:0000313" key="4">
    <source>
        <dbReference type="Proteomes" id="UP000092462"/>
    </source>
</evidence>
<evidence type="ECO:0000259" key="2">
    <source>
        <dbReference type="Pfam" id="PF02121"/>
    </source>
</evidence>
<protein>
    <recommendedName>
        <fullName evidence="2">Phosphatidylinositol transfer protein N-terminal domain-containing protein</fullName>
    </recommendedName>
</protein>
<evidence type="ECO:0000313" key="3">
    <source>
        <dbReference type="EnsemblMetazoa" id="PPAI010252-PA"/>
    </source>
</evidence>
<feature type="region of interest" description="Disordered" evidence="1">
    <location>
        <begin position="275"/>
        <end position="320"/>
    </location>
</feature>
<keyword evidence="4" id="KW-1185">Reference proteome</keyword>
<dbReference type="InterPro" id="IPR055261">
    <property type="entry name" value="PI_transfer_N"/>
</dbReference>
<dbReference type="GO" id="GO:0008525">
    <property type="term" value="F:phosphatidylcholine transporter activity"/>
    <property type="evidence" value="ECO:0007669"/>
    <property type="project" value="TreeGrafter"/>
</dbReference>
<dbReference type="AlphaFoldDB" id="A0A1B0DP16"/>
<dbReference type="Pfam" id="PF02121">
    <property type="entry name" value="IP_trans"/>
    <property type="match status" value="1"/>
</dbReference>
<dbReference type="GO" id="GO:0005737">
    <property type="term" value="C:cytoplasm"/>
    <property type="evidence" value="ECO:0007669"/>
    <property type="project" value="TreeGrafter"/>
</dbReference>
<dbReference type="CDD" id="cd08889">
    <property type="entry name" value="SRPBCC_PITPNM1-2_like"/>
    <property type="match status" value="1"/>
</dbReference>
<dbReference type="FunFam" id="3.30.530.20:FF:000001">
    <property type="entry name" value="Phosphatidylinositol transfer protein membrane associated 2"/>
    <property type="match status" value="1"/>
</dbReference>
<sequence>MLIKEYRIPLPVTVEEYRIAQLYMIAKKSRDESSGAGSGVEIIVNEPYVDGPGGNGQYTRKIYHVGSHLPGWIKGLLPKNALTVEEEAWNAYPYTKTRYTCPFMEKLSLEIETYYFPDKGDQENVFKLTGGDLRNRQVDVIDIVKDQLYGADYVREEDPKLYVSQKTHRGPLQDGWIDEYWNEVKNKQQPTARNMAIMCAYKLCRVEFRYWGMQTKLEKFIHDTALRKTMLRAHRQAWAWQDEWHGLTMDDIREIERQTQLALQKKMGMELGGSVGEGMEALDDDGAGGEGQLEGVGEKEVSLEESSEGEDENTDEVTSNSNSKYAIAKHHLAPKNAIPSPLGSTNSFDLQVSLNNILSTMNPPQDLPLACFSSYAS</sequence>
<accession>A0A1B0DP16</accession>
<dbReference type="InterPro" id="IPR023393">
    <property type="entry name" value="START-like_dom_sf"/>
</dbReference>
<dbReference type="PRINTS" id="PR00391">
    <property type="entry name" value="PITRANSFER"/>
</dbReference>
<dbReference type="GO" id="GO:0035091">
    <property type="term" value="F:phosphatidylinositol binding"/>
    <property type="evidence" value="ECO:0007669"/>
    <property type="project" value="TreeGrafter"/>
</dbReference>
<name>A0A1B0DP16_PHLPP</name>
<dbReference type="SUPFAM" id="SSF55961">
    <property type="entry name" value="Bet v1-like"/>
    <property type="match status" value="1"/>
</dbReference>
<dbReference type="InterPro" id="IPR001666">
    <property type="entry name" value="PI_transfer"/>
</dbReference>
<organism evidence="3 4">
    <name type="scientific">Phlebotomus papatasi</name>
    <name type="common">Sandfly</name>
    <dbReference type="NCBI Taxonomy" id="29031"/>
    <lineage>
        <taxon>Eukaryota</taxon>
        <taxon>Metazoa</taxon>
        <taxon>Ecdysozoa</taxon>
        <taxon>Arthropoda</taxon>
        <taxon>Hexapoda</taxon>
        <taxon>Insecta</taxon>
        <taxon>Pterygota</taxon>
        <taxon>Neoptera</taxon>
        <taxon>Endopterygota</taxon>
        <taxon>Diptera</taxon>
        <taxon>Nematocera</taxon>
        <taxon>Psychodoidea</taxon>
        <taxon>Psychodidae</taxon>
        <taxon>Phlebotomus</taxon>
        <taxon>Phlebotomus</taxon>
    </lineage>
</organism>
<dbReference type="Gene3D" id="3.30.530.20">
    <property type="match status" value="1"/>
</dbReference>
<dbReference type="VEuPathDB" id="VectorBase:PPAPM1_010528"/>
<dbReference type="EMBL" id="AJVK01017990">
    <property type="status" value="NOT_ANNOTATED_CDS"/>
    <property type="molecule type" value="Genomic_DNA"/>
</dbReference>
<dbReference type="GO" id="GO:0031210">
    <property type="term" value="F:phosphatidylcholine binding"/>
    <property type="evidence" value="ECO:0007669"/>
    <property type="project" value="TreeGrafter"/>
</dbReference>
<dbReference type="EnsemblMetazoa" id="PPAI010252-RA">
    <property type="protein sequence ID" value="PPAI010252-PA"/>
    <property type="gene ID" value="PPAI010252"/>
</dbReference>
<dbReference type="VEuPathDB" id="VectorBase:PPAI010252"/>
<feature type="compositionally biased region" description="Acidic residues" evidence="1">
    <location>
        <begin position="303"/>
        <end position="315"/>
    </location>
</feature>
<reference evidence="3" key="1">
    <citation type="submission" date="2022-08" db="UniProtKB">
        <authorList>
            <consortium name="EnsemblMetazoa"/>
        </authorList>
    </citation>
    <scope>IDENTIFICATION</scope>
    <source>
        <strain evidence="3">Israel</strain>
    </source>
</reference>